<gene>
    <name evidence="3" type="ORF">DAVIS_00091</name>
</gene>
<feature type="signal peptide" evidence="2">
    <location>
        <begin position="1"/>
        <end position="21"/>
    </location>
</feature>
<dbReference type="PROSITE" id="PS51257">
    <property type="entry name" value="PROKAR_LIPOPROTEIN"/>
    <property type="match status" value="1"/>
</dbReference>
<evidence type="ECO:0000313" key="4">
    <source>
        <dbReference type="Proteomes" id="UP000257451"/>
    </source>
</evidence>
<sequence precursor="true">MHIALVRAAAVAVLLSPGFLAVGCGSDSTKSGPTTPTQSTASGASSTTTAQASGGECPAATAVNVSSTNGGYPDGINWSTVYAAADRPPAGLGGDGRAIVVYIGTTKRPLAELKDRKIELAADEAFLKLEFTNGAQNAGEGDYTTSSDRKDPNTFDLSIRVTGRTTVQMSQAKGKAQLVTDGNRVCGNFDIADKWTSASGTFVAEVAT</sequence>
<reference evidence="3 4" key="1">
    <citation type="journal article" date="2018" name="Sci. Rep.">
        <title>Extensive genomic diversity among Mycobacterium marinum strains revealed by whole genome sequencing.</title>
        <authorList>
            <person name="Das S."/>
            <person name="Pettersson B.M."/>
            <person name="Behra P.R."/>
            <person name="Mallick A."/>
            <person name="Cheramie M."/>
            <person name="Ramesh M."/>
            <person name="Shirreff L."/>
            <person name="DuCote T."/>
            <person name="Dasgupta S."/>
            <person name="Ennis D.G."/>
            <person name="Kirsebom L.A."/>
        </authorList>
    </citation>
    <scope>NUCLEOTIDE SEQUENCE [LARGE SCALE GENOMIC DNA]</scope>
    <source>
        <strain evidence="3 4">Davis1</strain>
    </source>
</reference>
<feature type="chain" id="PRO_5038530739" description="Secreted protein" evidence="2">
    <location>
        <begin position="22"/>
        <end position="208"/>
    </location>
</feature>
<protein>
    <recommendedName>
        <fullName evidence="5">Secreted protein</fullName>
    </recommendedName>
</protein>
<name>A0A3E2N309_MYCMR</name>
<evidence type="ECO:0000256" key="1">
    <source>
        <dbReference type="SAM" id="MobiDB-lite"/>
    </source>
</evidence>
<accession>A0A3E2N309</accession>
<feature type="region of interest" description="Disordered" evidence="1">
    <location>
        <begin position="26"/>
        <end position="56"/>
    </location>
</feature>
<evidence type="ECO:0008006" key="5">
    <source>
        <dbReference type="Google" id="ProtNLM"/>
    </source>
</evidence>
<feature type="compositionally biased region" description="Low complexity" evidence="1">
    <location>
        <begin position="31"/>
        <end position="55"/>
    </location>
</feature>
<organism evidence="3 4">
    <name type="scientific">Mycobacterium marinum</name>
    <dbReference type="NCBI Taxonomy" id="1781"/>
    <lineage>
        <taxon>Bacteria</taxon>
        <taxon>Bacillati</taxon>
        <taxon>Actinomycetota</taxon>
        <taxon>Actinomycetes</taxon>
        <taxon>Mycobacteriales</taxon>
        <taxon>Mycobacteriaceae</taxon>
        <taxon>Mycobacterium</taxon>
        <taxon>Mycobacterium ulcerans group</taxon>
    </lineage>
</organism>
<dbReference type="AlphaFoldDB" id="A0A3E2N309"/>
<dbReference type="RefSeq" id="WP_117431318.1">
    <property type="nucleotide sequence ID" value="NZ_PEDF01000011.1"/>
</dbReference>
<proteinExistence type="predicted"/>
<dbReference type="EMBL" id="PEDF01000011">
    <property type="protein sequence ID" value="RFZ47915.1"/>
    <property type="molecule type" value="Genomic_DNA"/>
</dbReference>
<keyword evidence="2" id="KW-0732">Signal</keyword>
<dbReference type="Proteomes" id="UP000257451">
    <property type="component" value="Unassembled WGS sequence"/>
</dbReference>
<evidence type="ECO:0000313" key="3">
    <source>
        <dbReference type="EMBL" id="RFZ47915.1"/>
    </source>
</evidence>
<comment type="caution">
    <text evidence="3">The sequence shown here is derived from an EMBL/GenBank/DDBJ whole genome shotgun (WGS) entry which is preliminary data.</text>
</comment>
<evidence type="ECO:0000256" key="2">
    <source>
        <dbReference type="SAM" id="SignalP"/>
    </source>
</evidence>